<dbReference type="OrthoDB" id="4124121at2"/>
<evidence type="ECO:0000259" key="2">
    <source>
        <dbReference type="Pfam" id="PF07978"/>
    </source>
</evidence>
<dbReference type="PANTHER" id="PTHR21017">
    <property type="entry name" value="NIPSNAP-RELATED"/>
    <property type="match status" value="1"/>
</dbReference>
<dbReference type="EMBL" id="CP020330">
    <property type="protein sequence ID" value="AQZ49574.1"/>
    <property type="molecule type" value="Genomic_DNA"/>
</dbReference>
<evidence type="ECO:0000313" key="4">
    <source>
        <dbReference type="Proteomes" id="UP000191135"/>
    </source>
</evidence>
<protein>
    <recommendedName>
        <fullName evidence="2">NIPSNAP domain-containing protein</fullName>
    </recommendedName>
</protein>
<dbReference type="AlphaFoldDB" id="A0A1U9YVX4"/>
<dbReference type="Gene3D" id="3.30.70.100">
    <property type="match status" value="1"/>
</dbReference>
<evidence type="ECO:0000313" key="3">
    <source>
        <dbReference type="EMBL" id="AQZ49574.1"/>
    </source>
</evidence>
<accession>A0A1U9YVX4</accession>
<dbReference type="eggNOG" id="ENOG50330K6">
    <property type="taxonomic scope" value="Bacteria"/>
</dbReference>
<feature type="domain" description="NIPSNAP" evidence="2">
    <location>
        <begin position="5"/>
        <end position="102"/>
    </location>
</feature>
<evidence type="ECO:0000256" key="1">
    <source>
        <dbReference type="ARBA" id="ARBA00005291"/>
    </source>
</evidence>
<keyword evidence="4" id="KW-1185">Reference proteome</keyword>
<dbReference type="PANTHER" id="PTHR21017:SF17">
    <property type="entry name" value="PROTEIN NIPSNAP"/>
    <property type="match status" value="1"/>
</dbReference>
<dbReference type="STRING" id="1122214.Mame_00191"/>
<organism evidence="3 4">
    <name type="scientific">Martelella mediterranea DSM 17316</name>
    <dbReference type="NCBI Taxonomy" id="1122214"/>
    <lineage>
        <taxon>Bacteria</taxon>
        <taxon>Pseudomonadati</taxon>
        <taxon>Pseudomonadota</taxon>
        <taxon>Alphaproteobacteria</taxon>
        <taxon>Hyphomicrobiales</taxon>
        <taxon>Aurantimonadaceae</taxon>
        <taxon>Martelella</taxon>
    </lineage>
</organism>
<dbReference type="RefSeq" id="WP_018063374.1">
    <property type="nucleotide sequence ID" value="NZ_AQWH01000003.1"/>
</dbReference>
<sequence length="112" mass="12848">MIIDHRIYTLPHGKTEEYLQRYGRDGLPVQQKYLDGWLGCYVSEIGPLNQVLHLWAYESMADREQRRNAVENDPQWIDFKRGNIGTFAAQETRILKAAPFTPATLIKGLGGE</sequence>
<reference evidence="3 4" key="1">
    <citation type="submission" date="2017-03" db="EMBL/GenBank/DDBJ databases">
        <title>Foreign affairs: Plasmid Transfer between Roseobacters and Rhizobia.</title>
        <authorList>
            <person name="Bartling P."/>
            <person name="Bunk B."/>
            <person name="Overmann J."/>
            <person name="Brinkmann H."/>
            <person name="Petersen J."/>
        </authorList>
    </citation>
    <scope>NUCLEOTIDE SEQUENCE [LARGE SCALE GENOMIC DNA]</scope>
    <source>
        <strain evidence="3 4">MACL11</strain>
    </source>
</reference>
<dbReference type="SUPFAM" id="SSF54909">
    <property type="entry name" value="Dimeric alpha+beta barrel"/>
    <property type="match status" value="1"/>
</dbReference>
<name>A0A1U9YVX4_9HYPH</name>
<proteinExistence type="inferred from homology"/>
<dbReference type="Proteomes" id="UP000191135">
    <property type="component" value="Chromosome"/>
</dbReference>
<gene>
    <name evidence="3" type="ORF">Mame_00191</name>
</gene>
<dbReference type="Pfam" id="PF07978">
    <property type="entry name" value="NIPSNAP"/>
    <property type="match status" value="1"/>
</dbReference>
<comment type="similarity">
    <text evidence="1">Belongs to the NipSnap family.</text>
</comment>
<dbReference type="InterPro" id="IPR011008">
    <property type="entry name" value="Dimeric_a/b-barrel"/>
</dbReference>
<dbReference type="InterPro" id="IPR012577">
    <property type="entry name" value="NIPSNAP"/>
</dbReference>
<dbReference type="InterPro" id="IPR051557">
    <property type="entry name" value="NipSnap_domain"/>
</dbReference>
<dbReference type="KEGG" id="mmed:Mame_00191"/>